<evidence type="ECO:0000313" key="17">
    <source>
        <dbReference type="Proteomes" id="UP000001661"/>
    </source>
</evidence>
<evidence type="ECO:0000256" key="10">
    <source>
        <dbReference type="ARBA" id="ARBA00022840"/>
    </source>
</evidence>
<dbReference type="InterPro" id="IPR038385">
    <property type="entry name" value="Sua5/YwlC_C"/>
</dbReference>
<evidence type="ECO:0000256" key="13">
    <source>
        <dbReference type="PIRNR" id="PIRNR004930"/>
    </source>
</evidence>
<evidence type="ECO:0000256" key="9">
    <source>
        <dbReference type="ARBA" id="ARBA00022741"/>
    </source>
</evidence>
<dbReference type="GO" id="GO:0006450">
    <property type="term" value="P:regulation of translational fidelity"/>
    <property type="evidence" value="ECO:0007669"/>
    <property type="project" value="TreeGrafter"/>
</dbReference>
<dbReference type="Pfam" id="PF03481">
    <property type="entry name" value="Sua5_C"/>
    <property type="match status" value="1"/>
</dbReference>
<dbReference type="eggNOG" id="COG0009">
    <property type="taxonomic scope" value="Bacteria"/>
</dbReference>
<dbReference type="InterPro" id="IPR006070">
    <property type="entry name" value="Sua5-like_dom"/>
</dbReference>
<dbReference type="FunFam" id="3.40.50.11030:FF:000001">
    <property type="entry name" value="Threonylcarbamoyl-AMP synthase"/>
    <property type="match status" value="1"/>
</dbReference>
<dbReference type="InterPro" id="IPR010923">
    <property type="entry name" value="T(6)A37_SUA5"/>
</dbReference>
<proteinExistence type="inferred from homology"/>
<dbReference type="InterPro" id="IPR005145">
    <property type="entry name" value="Sua5_C"/>
</dbReference>
<dbReference type="GO" id="GO:0003725">
    <property type="term" value="F:double-stranded RNA binding"/>
    <property type="evidence" value="ECO:0007669"/>
    <property type="project" value="UniProtKB-UniRule"/>
</dbReference>
<dbReference type="OrthoDB" id="9814580at2"/>
<comment type="catalytic activity">
    <reaction evidence="12 13">
        <text>L-threonine + hydrogencarbonate + ATP = L-threonylcarbamoyladenylate + diphosphate + H2O</text>
        <dbReference type="Rhea" id="RHEA:36407"/>
        <dbReference type="ChEBI" id="CHEBI:15377"/>
        <dbReference type="ChEBI" id="CHEBI:17544"/>
        <dbReference type="ChEBI" id="CHEBI:30616"/>
        <dbReference type="ChEBI" id="CHEBI:33019"/>
        <dbReference type="ChEBI" id="CHEBI:57926"/>
        <dbReference type="ChEBI" id="CHEBI:73682"/>
        <dbReference type="EC" id="2.7.7.87"/>
    </reaction>
</comment>
<evidence type="ECO:0000313" key="16">
    <source>
        <dbReference type="EMBL" id="ADL13719.1"/>
    </source>
</evidence>
<dbReference type="NCBIfam" id="TIGR00057">
    <property type="entry name" value="L-threonylcarbamoyladenylate synthase"/>
    <property type="match status" value="1"/>
</dbReference>
<gene>
    <name evidence="16" type="ordered locus">Acear_2233</name>
</gene>
<dbReference type="FunFam" id="3.90.870.10:FF:000008">
    <property type="entry name" value="Threonylcarbamoyl-AMP synthase"/>
    <property type="match status" value="1"/>
</dbReference>
<comment type="function">
    <text evidence="13">Required for the formation of a threonylcarbamoyl group on adenosine at position 37 (t(6)A37) in tRNAs that read codons beginning with adenine.</text>
</comment>
<evidence type="ECO:0000256" key="8">
    <source>
        <dbReference type="ARBA" id="ARBA00022695"/>
    </source>
</evidence>
<dbReference type="GO" id="GO:0061710">
    <property type="term" value="F:L-threonylcarbamoyladenylate synthase"/>
    <property type="evidence" value="ECO:0007669"/>
    <property type="project" value="UniProtKB-EC"/>
</dbReference>
<comment type="similarity">
    <text evidence="2 13">Belongs to the SUA5 family.</text>
</comment>
<dbReference type="EMBL" id="CP002105">
    <property type="protein sequence ID" value="ADL13719.1"/>
    <property type="molecule type" value="Genomic_DNA"/>
</dbReference>
<feature type="binding site" evidence="14">
    <location>
        <position position="119"/>
    </location>
    <ligand>
        <name>ATP</name>
        <dbReference type="ChEBI" id="CHEBI:30616"/>
    </ligand>
</feature>
<dbReference type="PANTHER" id="PTHR17490">
    <property type="entry name" value="SUA5"/>
    <property type="match status" value="1"/>
</dbReference>
<keyword evidence="7 13" id="KW-0819">tRNA processing</keyword>
<keyword evidence="6 13" id="KW-0808">Transferase</keyword>
<dbReference type="KEGG" id="aar:Acear_2233"/>
<feature type="binding site" evidence="14">
    <location>
        <position position="143"/>
    </location>
    <ligand>
        <name>L-threonine</name>
        <dbReference type="ChEBI" id="CHEBI:57926"/>
    </ligand>
</feature>
<evidence type="ECO:0000256" key="2">
    <source>
        <dbReference type="ARBA" id="ARBA00007663"/>
    </source>
</evidence>
<dbReference type="GO" id="GO:0005737">
    <property type="term" value="C:cytoplasm"/>
    <property type="evidence" value="ECO:0007669"/>
    <property type="project" value="UniProtKB-SubCell"/>
</dbReference>
<keyword evidence="10 13" id="KW-0067">ATP-binding</keyword>
<keyword evidence="17" id="KW-1185">Reference proteome</keyword>
<keyword evidence="9 13" id="KW-0547">Nucleotide-binding</keyword>
<dbReference type="InterPro" id="IPR017945">
    <property type="entry name" value="DHBP_synth_RibB-like_a/b_dom"/>
</dbReference>
<evidence type="ECO:0000256" key="6">
    <source>
        <dbReference type="ARBA" id="ARBA00022679"/>
    </source>
</evidence>
<feature type="binding site" evidence="14">
    <location>
        <position position="153"/>
    </location>
    <ligand>
        <name>ATP</name>
        <dbReference type="ChEBI" id="CHEBI:30616"/>
    </ligand>
</feature>
<dbReference type="PANTHER" id="PTHR17490:SF16">
    <property type="entry name" value="THREONYLCARBAMOYL-AMP SYNTHASE"/>
    <property type="match status" value="1"/>
</dbReference>
<dbReference type="GO" id="GO:0008033">
    <property type="term" value="P:tRNA processing"/>
    <property type="evidence" value="ECO:0007669"/>
    <property type="project" value="UniProtKB-KW"/>
</dbReference>
<evidence type="ECO:0000256" key="11">
    <source>
        <dbReference type="ARBA" id="ARBA00029774"/>
    </source>
</evidence>
<name>D9QTZ8_ACEAZ</name>
<feature type="binding site" evidence="14">
    <location>
        <position position="183"/>
    </location>
    <ligand>
        <name>L-threonine</name>
        <dbReference type="ChEBI" id="CHEBI:57926"/>
    </ligand>
</feature>
<dbReference type="STRING" id="574087.Acear_2233"/>
<keyword evidence="8 13" id="KW-0548">Nucleotidyltransferase</keyword>
<dbReference type="Proteomes" id="UP000001661">
    <property type="component" value="Chromosome"/>
</dbReference>
<dbReference type="Pfam" id="PF01300">
    <property type="entry name" value="Sua5_yciO_yrdC"/>
    <property type="match status" value="1"/>
</dbReference>
<feature type="binding site" evidence="14">
    <location>
        <position position="145"/>
    </location>
    <ligand>
        <name>ATP</name>
        <dbReference type="ChEBI" id="CHEBI:30616"/>
    </ligand>
</feature>
<organism evidence="16 17">
    <name type="scientific">Acetohalobium arabaticum (strain ATCC 49924 / DSM 5501 / Z-7288)</name>
    <dbReference type="NCBI Taxonomy" id="574087"/>
    <lineage>
        <taxon>Bacteria</taxon>
        <taxon>Bacillati</taxon>
        <taxon>Bacillota</taxon>
        <taxon>Clostridia</taxon>
        <taxon>Halanaerobiales</taxon>
        <taxon>Halobacteroidaceae</taxon>
        <taxon>Acetohalobium</taxon>
    </lineage>
</organism>
<feature type="domain" description="YrdC-like" evidence="15">
    <location>
        <begin position="15"/>
        <end position="201"/>
    </location>
</feature>
<feature type="binding site" evidence="14">
    <location>
        <position position="60"/>
    </location>
    <ligand>
        <name>ATP</name>
        <dbReference type="ChEBI" id="CHEBI:30616"/>
    </ligand>
</feature>
<dbReference type="EC" id="2.7.7.87" evidence="3 13"/>
<dbReference type="AlphaFoldDB" id="D9QTZ8"/>
<evidence type="ECO:0000259" key="15">
    <source>
        <dbReference type="PROSITE" id="PS51163"/>
    </source>
</evidence>
<accession>D9QTZ8</accession>
<dbReference type="PROSITE" id="PS51163">
    <property type="entry name" value="YRDC"/>
    <property type="match status" value="1"/>
</dbReference>
<protein>
    <recommendedName>
        <fullName evidence="4 13">Threonylcarbamoyl-AMP synthase</fullName>
        <shortName evidence="13">TC-AMP synthase</shortName>
        <ecNumber evidence="3 13">2.7.7.87</ecNumber>
    </recommendedName>
    <alternativeName>
        <fullName evidence="11 13">L-threonylcarbamoyladenylate synthase</fullName>
    </alternativeName>
</protein>
<comment type="subcellular location">
    <subcellularLocation>
        <location evidence="1 13">Cytoplasm</location>
    </subcellularLocation>
</comment>
<dbReference type="InterPro" id="IPR050156">
    <property type="entry name" value="TC-AMP_synthase_SUA5"/>
</dbReference>
<feature type="binding site" evidence="14">
    <location>
        <position position="64"/>
    </location>
    <ligand>
        <name>ATP</name>
        <dbReference type="ChEBI" id="CHEBI:30616"/>
    </ligand>
</feature>
<feature type="binding site" evidence="14">
    <location>
        <position position="69"/>
    </location>
    <ligand>
        <name>L-threonine</name>
        <dbReference type="ChEBI" id="CHEBI:57926"/>
    </ligand>
</feature>
<dbReference type="Gene3D" id="3.90.870.10">
    <property type="entry name" value="DHBP synthase"/>
    <property type="match status" value="1"/>
</dbReference>
<dbReference type="Gene3D" id="3.40.50.11030">
    <property type="entry name" value="Threonylcarbamoyl-AMP synthase, C-terminal domain"/>
    <property type="match status" value="1"/>
</dbReference>
<evidence type="ECO:0000256" key="7">
    <source>
        <dbReference type="ARBA" id="ARBA00022694"/>
    </source>
</evidence>
<dbReference type="GO" id="GO:0000049">
    <property type="term" value="F:tRNA binding"/>
    <property type="evidence" value="ECO:0007669"/>
    <property type="project" value="TreeGrafter"/>
</dbReference>
<feature type="binding site" evidence="14">
    <location>
        <position position="197"/>
    </location>
    <ligand>
        <name>ATP</name>
        <dbReference type="ChEBI" id="CHEBI:30616"/>
    </ligand>
</feature>
<evidence type="ECO:0000256" key="14">
    <source>
        <dbReference type="PIRSR" id="PIRSR004930-1"/>
    </source>
</evidence>
<sequence length="351" mass="37731">MEVIKGTRLFNLDDRNAISECSSILTDGGLVAFPTETVYGLGANALDAEAVNKIFTAKGRPADNPLIVHIASLSQLDKLVLKVPNQVKLLSDRFWPGPLTLVLKKKEIVPDITTGGLDTIAVRLPDHKVALDLLNRCQLPVAAPSANLSGRPSPTLAQHVVTDLGGRIEAIIDGGQTGVGVESTVISLVEDRPTLLRPGGITYQELTEVLGEVDIDSAVKAELESENKSALAPGMKYKHYSPEADVILVEGEAERIAHKITKLADEYLAEGYQVGIMATEENSNFYTAGQVQVMGSRDKLSVISANLFRLLRSFDDSGVDIILIEGVSNQGLGLAIMNRLRKAAGYQVIRV</sequence>
<feature type="binding site" evidence="14">
    <location>
        <position position="123"/>
    </location>
    <ligand>
        <name>L-threonine</name>
        <dbReference type="ChEBI" id="CHEBI:57926"/>
    </ligand>
</feature>
<dbReference type="SUPFAM" id="SSF55821">
    <property type="entry name" value="YrdC/RibB"/>
    <property type="match status" value="1"/>
</dbReference>
<evidence type="ECO:0000256" key="1">
    <source>
        <dbReference type="ARBA" id="ARBA00004496"/>
    </source>
</evidence>
<feature type="binding site" evidence="14">
    <location>
        <position position="240"/>
    </location>
    <ligand>
        <name>ATP</name>
        <dbReference type="ChEBI" id="CHEBI:30616"/>
    </ligand>
</feature>
<dbReference type="HOGENOM" id="CLU_031397_0_0_9"/>
<evidence type="ECO:0000256" key="12">
    <source>
        <dbReference type="ARBA" id="ARBA00048366"/>
    </source>
</evidence>
<reference evidence="16 17" key="1">
    <citation type="journal article" date="2010" name="Stand. Genomic Sci.">
        <title>Complete genome sequence of Acetohalobium arabaticum type strain (Z-7288).</title>
        <authorList>
            <person name="Sikorski J."/>
            <person name="Lapidus A."/>
            <person name="Chertkov O."/>
            <person name="Lucas S."/>
            <person name="Copeland A."/>
            <person name="Glavina Del Rio T."/>
            <person name="Nolan M."/>
            <person name="Tice H."/>
            <person name="Cheng J.F."/>
            <person name="Han C."/>
            <person name="Brambilla E."/>
            <person name="Pitluck S."/>
            <person name="Liolios K."/>
            <person name="Ivanova N."/>
            <person name="Mavromatis K."/>
            <person name="Mikhailova N."/>
            <person name="Pati A."/>
            <person name="Bruce D."/>
            <person name="Detter C."/>
            <person name="Tapia R."/>
            <person name="Goodwin L."/>
            <person name="Chen A."/>
            <person name="Palaniappan K."/>
            <person name="Land M."/>
            <person name="Hauser L."/>
            <person name="Chang Y.J."/>
            <person name="Jeffries C.D."/>
            <person name="Rohde M."/>
            <person name="Goker M."/>
            <person name="Spring S."/>
            <person name="Woyke T."/>
            <person name="Bristow J."/>
            <person name="Eisen J.A."/>
            <person name="Markowitz V."/>
            <person name="Hugenholtz P."/>
            <person name="Kyrpides N.C."/>
            <person name="Klenk H.P."/>
        </authorList>
    </citation>
    <scope>NUCLEOTIDE SEQUENCE [LARGE SCALE GENOMIC DNA]</scope>
    <source>
        <strain evidence="17">ATCC 49924 / DSM 5501 / Z-7288</strain>
    </source>
</reference>
<evidence type="ECO:0000256" key="3">
    <source>
        <dbReference type="ARBA" id="ARBA00012584"/>
    </source>
</evidence>
<dbReference type="RefSeq" id="WP_013279160.1">
    <property type="nucleotide sequence ID" value="NC_014378.1"/>
</dbReference>
<dbReference type="GO" id="GO:0005524">
    <property type="term" value="F:ATP binding"/>
    <property type="evidence" value="ECO:0007669"/>
    <property type="project" value="UniProtKB-UniRule"/>
</dbReference>
<dbReference type="PIRSF" id="PIRSF004930">
    <property type="entry name" value="Tln_factor_SUA5"/>
    <property type="match status" value="1"/>
</dbReference>
<keyword evidence="5 13" id="KW-0963">Cytoplasm</keyword>
<feature type="binding site" evidence="14">
    <location>
        <position position="37"/>
    </location>
    <ligand>
        <name>L-threonine</name>
        <dbReference type="ChEBI" id="CHEBI:57926"/>
    </ligand>
</feature>
<evidence type="ECO:0000256" key="5">
    <source>
        <dbReference type="ARBA" id="ARBA00022490"/>
    </source>
</evidence>
<evidence type="ECO:0000256" key="4">
    <source>
        <dbReference type="ARBA" id="ARBA00015492"/>
    </source>
</evidence>